<reference evidence="1" key="1">
    <citation type="journal article" date="2023" name="GigaByte">
        <title>Genome assembly of the bearded iris, Iris pallida Lam.</title>
        <authorList>
            <person name="Bruccoleri R.E."/>
            <person name="Oakeley E.J."/>
            <person name="Faust A.M.E."/>
            <person name="Altorfer M."/>
            <person name="Dessus-Babus S."/>
            <person name="Burckhardt D."/>
            <person name="Oertli M."/>
            <person name="Naumann U."/>
            <person name="Petersen F."/>
            <person name="Wong J."/>
        </authorList>
    </citation>
    <scope>NUCLEOTIDE SEQUENCE</scope>
    <source>
        <strain evidence="1">GSM-AAB239-AS_SAM_17_03QT</strain>
    </source>
</reference>
<reference evidence="1" key="2">
    <citation type="submission" date="2023-04" db="EMBL/GenBank/DDBJ databases">
        <authorList>
            <person name="Bruccoleri R.E."/>
            <person name="Oakeley E.J."/>
            <person name="Faust A.-M."/>
            <person name="Dessus-Babus S."/>
            <person name="Altorfer M."/>
            <person name="Burckhardt D."/>
            <person name="Oertli M."/>
            <person name="Naumann U."/>
            <person name="Petersen F."/>
            <person name="Wong J."/>
        </authorList>
    </citation>
    <scope>NUCLEOTIDE SEQUENCE</scope>
    <source>
        <strain evidence="1">GSM-AAB239-AS_SAM_17_03QT</strain>
        <tissue evidence="1">Leaf</tissue>
    </source>
</reference>
<proteinExistence type="predicted"/>
<evidence type="ECO:0000313" key="2">
    <source>
        <dbReference type="Proteomes" id="UP001140949"/>
    </source>
</evidence>
<dbReference type="AlphaFoldDB" id="A0AAX6F8Q7"/>
<gene>
    <name evidence="1" type="ORF">M6B38_148290</name>
</gene>
<organism evidence="1 2">
    <name type="scientific">Iris pallida</name>
    <name type="common">Sweet iris</name>
    <dbReference type="NCBI Taxonomy" id="29817"/>
    <lineage>
        <taxon>Eukaryota</taxon>
        <taxon>Viridiplantae</taxon>
        <taxon>Streptophyta</taxon>
        <taxon>Embryophyta</taxon>
        <taxon>Tracheophyta</taxon>
        <taxon>Spermatophyta</taxon>
        <taxon>Magnoliopsida</taxon>
        <taxon>Liliopsida</taxon>
        <taxon>Asparagales</taxon>
        <taxon>Iridaceae</taxon>
        <taxon>Iridoideae</taxon>
        <taxon>Irideae</taxon>
        <taxon>Iris</taxon>
    </lineage>
</organism>
<comment type="caution">
    <text evidence="1">The sequence shown here is derived from an EMBL/GenBank/DDBJ whole genome shotgun (WGS) entry which is preliminary data.</text>
</comment>
<evidence type="ECO:0000313" key="1">
    <source>
        <dbReference type="EMBL" id="KAJ6812702.1"/>
    </source>
</evidence>
<dbReference type="EMBL" id="JANAVB010030840">
    <property type="protein sequence ID" value="KAJ6812702.1"/>
    <property type="molecule type" value="Genomic_DNA"/>
</dbReference>
<dbReference type="Proteomes" id="UP001140949">
    <property type="component" value="Unassembled WGS sequence"/>
</dbReference>
<name>A0AAX6F8Q7_IRIPA</name>
<accession>A0AAX6F8Q7</accession>
<sequence length="50" mass="5725">MLLQVNSRQINSSPPLYNDPTKTFLISNRPNSCISHPIFETTMIQPRIIP</sequence>
<protein>
    <submittedName>
        <fullName evidence="1">Uncharacterized protein</fullName>
    </submittedName>
</protein>
<keyword evidence="2" id="KW-1185">Reference proteome</keyword>